<protein>
    <submittedName>
        <fullName evidence="2 3">Uncharacterized protein</fullName>
    </submittedName>
</protein>
<reference evidence="4" key="2">
    <citation type="submission" date="2012-11" db="EMBL/GenBank/DDBJ databases">
        <authorList>
            <person name="Kuo A."/>
            <person name="Curtis B.A."/>
            <person name="Tanifuji G."/>
            <person name="Burki F."/>
            <person name="Gruber A."/>
            <person name="Irimia M."/>
            <person name="Maruyama S."/>
            <person name="Arias M.C."/>
            <person name="Ball S.G."/>
            <person name="Gile G.H."/>
            <person name="Hirakawa Y."/>
            <person name="Hopkins J.F."/>
            <person name="Rensing S.A."/>
            <person name="Schmutz J."/>
            <person name="Symeonidi A."/>
            <person name="Elias M."/>
            <person name="Eveleigh R.J."/>
            <person name="Herman E.K."/>
            <person name="Klute M.J."/>
            <person name="Nakayama T."/>
            <person name="Obornik M."/>
            <person name="Reyes-Prieto A."/>
            <person name="Armbrust E.V."/>
            <person name="Aves S.J."/>
            <person name="Beiko R.G."/>
            <person name="Coutinho P."/>
            <person name="Dacks J.B."/>
            <person name="Durnford D.G."/>
            <person name="Fast N.M."/>
            <person name="Green B.R."/>
            <person name="Grisdale C."/>
            <person name="Hempe F."/>
            <person name="Henrissat B."/>
            <person name="Hoppner M.P."/>
            <person name="Ishida K.-I."/>
            <person name="Kim E."/>
            <person name="Koreny L."/>
            <person name="Kroth P.G."/>
            <person name="Liu Y."/>
            <person name="Malik S.-B."/>
            <person name="Maier U.G."/>
            <person name="McRose D."/>
            <person name="Mock T."/>
            <person name="Neilson J.A."/>
            <person name="Onodera N.T."/>
            <person name="Poole A.M."/>
            <person name="Pritham E.J."/>
            <person name="Richards T.A."/>
            <person name="Rocap G."/>
            <person name="Roy S.W."/>
            <person name="Sarai C."/>
            <person name="Schaack S."/>
            <person name="Shirato S."/>
            <person name="Slamovits C.H."/>
            <person name="Spencer D.F."/>
            <person name="Suzuki S."/>
            <person name="Worden A.Z."/>
            <person name="Zauner S."/>
            <person name="Barry K."/>
            <person name="Bell C."/>
            <person name="Bharti A.K."/>
            <person name="Crow J.A."/>
            <person name="Grimwood J."/>
            <person name="Kramer R."/>
            <person name="Lindquist E."/>
            <person name="Lucas S."/>
            <person name="Salamov A."/>
            <person name="McFadden G.I."/>
            <person name="Lane C.E."/>
            <person name="Keeling P.J."/>
            <person name="Gray M.W."/>
            <person name="Grigoriev I.V."/>
            <person name="Archibald J.M."/>
        </authorList>
    </citation>
    <scope>NUCLEOTIDE SEQUENCE</scope>
    <source>
        <strain evidence="4">CCMP2712</strain>
    </source>
</reference>
<evidence type="ECO:0000313" key="2">
    <source>
        <dbReference type="EMBL" id="EKX54245.1"/>
    </source>
</evidence>
<gene>
    <name evidence="2" type="ORF">GUITHDRAFT_150197</name>
</gene>
<evidence type="ECO:0000313" key="4">
    <source>
        <dbReference type="Proteomes" id="UP000011087"/>
    </source>
</evidence>
<dbReference type="Proteomes" id="UP000011087">
    <property type="component" value="Unassembled WGS sequence"/>
</dbReference>
<dbReference type="EnsemblProtists" id="EKX54245">
    <property type="protein sequence ID" value="EKX54245"/>
    <property type="gene ID" value="GUITHDRAFT_150197"/>
</dbReference>
<proteinExistence type="predicted"/>
<feature type="transmembrane region" description="Helical" evidence="1">
    <location>
        <begin position="26"/>
        <end position="46"/>
    </location>
</feature>
<keyword evidence="4" id="KW-1185">Reference proteome</keyword>
<dbReference type="KEGG" id="gtt:GUITHDRAFT_150197"/>
<dbReference type="EMBL" id="JH992968">
    <property type="protein sequence ID" value="EKX54245.1"/>
    <property type="molecule type" value="Genomic_DNA"/>
</dbReference>
<keyword evidence="1" id="KW-0472">Membrane</keyword>
<evidence type="ECO:0000313" key="3">
    <source>
        <dbReference type="EnsemblProtists" id="EKX54245"/>
    </source>
</evidence>
<evidence type="ECO:0000256" key="1">
    <source>
        <dbReference type="SAM" id="Phobius"/>
    </source>
</evidence>
<reference evidence="2 4" key="1">
    <citation type="journal article" date="2012" name="Nature">
        <title>Algal genomes reveal evolutionary mosaicism and the fate of nucleomorphs.</title>
        <authorList>
            <consortium name="DOE Joint Genome Institute"/>
            <person name="Curtis B.A."/>
            <person name="Tanifuji G."/>
            <person name="Burki F."/>
            <person name="Gruber A."/>
            <person name="Irimia M."/>
            <person name="Maruyama S."/>
            <person name="Arias M.C."/>
            <person name="Ball S.G."/>
            <person name="Gile G.H."/>
            <person name="Hirakawa Y."/>
            <person name="Hopkins J.F."/>
            <person name="Kuo A."/>
            <person name="Rensing S.A."/>
            <person name="Schmutz J."/>
            <person name="Symeonidi A."/>
            <person name="Elias M."/>
            <person name="Eveleigh R.J."/>
            <person name="Herman E.K."/>
            <person name="Klute M.J."/>
            <person name="Nakayama T."/>
            <person name="Obornik M."/>
            <person name="Reyes-Prieto A."/>
            <person name="Armbrust E.V."/>
            <person name="Aves S.J."/>
            <person name="Beiko R.G."/>
            <person name="Coutinho P."/>
            <person name="Dacks J.B."/>
            <person name="Durnford D.G."/>
            <person name="Fast N.M."/>
            <person name="Green B.R."/>
            <person name="Grisdale C.J."/>
            <person name="Hempel F."/>
            <person name="Henrissat B."/>
            <person name="Hoppner M.P."/>
            <person name="Ishida K."/>
            <person name="Kim E."/>
            <person name="Koreny L."/>
            <person name="Kroth P.G."/>
            <person name="Liu Y."/>
            <person name="Malik S.B."/>
            <person name="Maier U.G."/>
            <person name="McRose D."/>
            <person name="Mock T."/>
            <person name="Neilson J.A."/>
            <person name="Onodera N.T."/>
            <person name="Poole A.M."/>
            <person name="Pritham E.J."/>
            <person name="Richards T.A."/>
            <person name="Rocap G."/>
            <person name="Roy S.W."/>
            <person name="Sarai C."/>
            <person name="Schaack S."/>
            <person name="Shirato S."/>
            <person name="Slamovits C.H."/>
            <person name="Spencer D.F."/>
            <person name="Suzuki S."/>
            <person name="Worden A.Z."/>
            <person name="Zauner S."/>
            <person name="Barry K."/>
            <person name="Bell C."/>
            <person name="Bharti A.K."/>
            <person name="Crow J.A."/>
            <person name="Grimwood J."/>
            <person name="Kramer R."/>
            <person name="Lindquist E."/>
            <person name="Lucas S."/>
            <person name="Salamov A."/>
            <person name="McFadden G.I."/>
            <person name="Lane C.E."/>
            <person name="Keeling P.J."/>
            <person name="Gray M.W."/>
            <person name="Grigoriev I.V."/>
            <person name="Archibald J.M."/>
        </authorList>
    </citation>
    <scope>NUCLEOTIDE SEQUENCE</scope>
    <source>
        <strain evidence="2 4">CCMP2712</strain>
    </source>
</reference>
<accession>L1K1B9</accession>
<organism evidence="2">
    <name type="scientific">Guillardia theta (strain CCMP2712)</name>
    <name type="common">Cryptophyte</name>
    <dbReference type="NCBI Taxonomy" id="905079"/>
    <lineage>
        <taxon>Eukaryota</taxon>
        <taxon>Cryptophyceae</taxon>
        <taxon>Pyrenomonadales</taxon>
        <taxon>Geminigeraceae</taxon>
        <taxon>Guillardia</taxon>
    </lineage>
</organism>
<name>L1K1B9_GUITC</name>
<dbReference type="HOGENOM" id="CLU_2872376_0_0_1"/>
<dbReference type="PaxDb" id="55529-EKX54245"/>
<reference evidence="3" key="3">
    <citation type="submission" date="2015-06" db="UniProtKB">
        <authorList>
            <consortium name="EnsemblProtists"/>
        </authorList>
    </citation>
    <scope>IDENTIFICATION</scope>
</reference>
<dbReference type="AlphaFoldDB" id="L1K1B9"/>
<keyword evidence="1" id="KW-1133">Transmembrane helix</keyword>
<keyword evidence="1" id="KW-0812">Transmembrane</keyword>
<dbReference type="RefSeq" id="XP_005841225.1">
    <property type="nucleotide sequence ID" value="XM_005841168.1"/>
</dbReference>
<sequence length="64" mass="7630">MLVLRRYRIPRVQWSNRTHIIIKHYWGIYVHLPLLVLVASGIVYGFRIGLDCQTHPFFASDTYK</sequence>
<dbReference type="GeneID" id="17310706"/>